<evidence type="ECO:0008006" key="3">
    <source>
        <dbReference type="Google" id="ProtNLM"/>
    </source>
</evidence>
<accession>A0A117L154</accession>
<evidence type="ECO:0000313" key="1">
    <source>
        <dbReference type="EMBL" id="KUK17245.1"/>
    </source>
</evidence>
<dbReference type="InterPro" id="IPR011990">
    <property type="entry name" value="TPR-like_helical_dom_sf"/>
</dbReference>
<protein>
    <recommendedName>
        <fullName evidence="3">TRP-repeat-containing protein</fullName>
    </recommendedName>
</protein>
<proteinExistence type="predicted"/>
<reference evidence="2" key="1">
    <citation type="journal article" date="2015" name="MBio">
        <title>Genome-Resolved Metagenomic Analysis Reveals Roles for Candidate Phyla and Other Microbial Community Members in Biogeochemical Transformations in Oil Reservoirs.</title>
        <authorList>
            <person name="Hu P."/>
            <person name="Tom L."/>
            <person name="Singh A."/>
            <person name="Thomas B.C."/>
            <person name="Baker B.J."/>
            <person name="Piceno Y.M."/>
            <person name="Andersen G.L."/>
            <person name="Banfield J.F."/>
        </authorList>
    </citation>
    <scope>NUCLEOTIDE SEQUENCE [LARGE SCALE GENOMIC DNA]</scope>
</reference>
<dbReference type="PATRIC" id="fig|172049.5.peg.619"/>
<gene>
    <name evidence="1" type="ORF">XD54_1469</name>
</gene>
<dbReference type="EMBL" id="LGFD01000030">
    <property type="protein sequence ID" value="KUK17245.1"/>
    <property type="molecule type" value="Genomic_DNA"/>
</dbReference>
<dbReference type="Gene3D" id="1.25.40.10">
    <property type="entry name" value="Tetratricopeptide repeat domain"/>
    <property type="match status" value="1"/>
</dbReference>
<sequence>MIFMMEDISDFMERGDFGSALDLALRIKEPFPRLEALSYIYLYVKEAKYMEAVLGRMLETVDSLKESLEKARALALIGYTLLASGDSKGDYFFKKAYQLVKSIDSTLWRADGYGYLAYYMALSGKYSDAFYYYNVSYESVVSSSEPYSKVLSFLYSLAQRIVESADKIRSPNAREFYELAAEIYENIRRNLIARELRKKASLIEAATQMGSKVVSDFLERRDLESAVFVIKYLSEEEKVLALLEVAYWLVLHDKKGLGNSLVEEAFRMVVERKLQPDDDSLRDIAFKFLKIGQIKDALTIVAIITNKEIASQVFARIALAYARKGDKLKAVTVAEAISNENVKKEILKAIEGDEDVGHQ</sequence>
<comment type="caution">
    <text evidence="1">The sequence shown here is derived from an EMBL/GenBank/DDBJ whole genome shotgun (WGS) entry which is preliminary data.</text>
</comment>
<dbReference type="AlphaFoldDB" id="A0A117L154"/>
<organism evidence="1 2">
    <name type="scientific">Thermococcus sibiricus</name>
    <dbReference type="NCBI Taxonomy" id="172049"/>
    <lineage>
        <taxon>Archaea</taxon>
        <taxon>Methanobacteriati</taxon>
        <taxon>Methanobacteriota</taxon>
        <taxon>Thermococci</taxon>
        <taxon>Thermococcales</taxon>
        <taxon>Thermococcaceae</taxon>
        <taxon>Thermococcus</taxon>
    </lineage>
</organism>
<evidence type="ECO:0000313" key="2">
    <source>
        <dbReference type="Proteomes" id="UP000053911"/>
    </source>
</evidence>
<name>A0A117L154_9EURY</name>
<dbReference type="Proteomes" id="UP000053911">
    <property type="component" value="Unassembled WGS sequence"/>
</dbReference>
<dbReference type="SUPFAM" id="SSF48452">
    <property type="entry name" value="TPR-like"/>
    <property type="match status" value="1"/>
</dbReference>